<evidence type="ECO:0000313" key="2">
    <source>
        <dbReference type="Proteomes" id="UP000215914"/>
    </source>
</evidence>
<comment type="caution">
    <text evidence="1">The sequence shown here is derived from an EMBL/GenBank/DDBJ whole genome shotgun (WGS) entry which is preliminary data.</text>
</comment>
<protein>
    <submittedName>
        <fullName evidence="1">Uncharacterized protein</fullName>
    </submittedName>
</protein>
<proteinExistence type="predicted"/>
<dbReference type="Proteomes" id="UP000215914">
    <property type="component" value="Unassembled WGS sequence"/>
</dbReference>
<accession>A0A9K3IIL7</accession>
<organism evidence="1 2">
    <name type="scientific">Helianthus annuus</name>
    <name type="common">Common sunflower</name>
    <dbReference type="NCBI Taxonomy" id="4232"/>
    <lineage>
        <taxon>Eukaryota</taxon>
        <taxon>Viridiplantae</taxon>
        <taxon>Streptophyta</taxon>
        <taxon>Embryophyta</taxon>
        <taxon>Tracheophyta</taxon>
        <taxon>Spermatophyta</taxon>
        <taxon>Magnoliopsida</taxon>
        <taxon>eudicotyledons</taxon>
        <taxon>Gunneridae</taxon>
        <taxon>Pentapetalae</taxon>
        <taxon>asterids</taxon>
        <taxon>campanulids</taxon>
        <taxon>Asterales</taxon>
        <taxon>Asteraceae</taxon>
        <taxon>Asteroideae</taxon>
        <taxon>Heliantheae alliance</taxon>
        <taxon>Heliantheae</taxon>
        <taxon>Helianthus</taxon>
    </lineage>
</organism>
<gene>
    <name evidence="1" type="ORF">HanXRQr2_Chr08g0359531</name>
</gene>
<dbReference type="AlphaFoldDB" id="A0A9K3IIL7"/>
<name>A0A9K3IIL7_HELAN</name>
<evidence type="ECO:0000313" key="1">
    <source>
        <dbReference type="EMBL" id="KAF5797086.1"/>
    </source>
</evidence>
<keyword evidence="2" id="KW-1185">Reference proteome</keyword>
<reference evidence="1" key="1">
    <citation type="journal article" date="2017" name="Nature">
        <title>The sunflower genome provides insights into oil metabolism, flowering and Asterid evolution.</title>
        <authorList>
            <person name="Badouin H."/>
            <person name="Gouzy J."/>
            <person name="Grassa C.J."/>
            <person name="Murat F."/>
            <person name="Staton S.E."/>
            <person name="Cottret L."/>
            <person name="Lelandais-Briere C."/>
            <person name="Owens G.L."/>
            <person name="Carrere S."/>
            <person name="Mayjonade B."/>
            <person name="Legrand L."/>
            <person name="Gill N."/>
            <person name="Kane N.C."/>
            <person name="Bowers J.E."/>
            <person name="Hubner S."/>
            <person name="Bellec A."/>
            <person name="Berard A."/>
            <person name="Berges H."/>
            <person name="Blanchet N."/>
            <person name="Boniface M.C."/>
            <person name="Brunel D."/>
            <person name="Catrice O."/>
            <person name="Chaidir N."/>
            <person name="Claudel C."/>
            <person name="Donnadieu C."/>
            <person name="Faraut T."/>
            <person name="Fievet G."/>
            <person name="Helmstetter N."/>
            <person name="King M."/>
            <person name="Knapp S.J."/>
            <person name="Lai Z."/>
            <person name="Le Paslier M.C."/>
            <person name="Lippi Y."/>
            <person name="Lorenzon L."/>
            <person name="Mandel J.R."/>
            <person name="Marage G."/>
            <person name="Marchand G."/>
            <person name="Marquand E."/>
            <person name="Bret-Mestries E."/>
            <person name="Morien E."/>
            <person name="Nambeesan S."/>
            <person name="Nguyen T."/>
            <person name="Pegot-Espagnet P."/>
            <person name="Pouilly N."/>
            <person name="Raftis F."/>
            <person name="Sallet E."/>
            <person name="Schiex T."/>
            <person name="Thomas J."/>
            <person name="Vandecasteele C."/>
            <person name="Vares D."/>
            <person name="Vear F."/>
            <person name="Vautrin S."/>
            <person name="Crespi M."/>
            <person name="Mangin B."/>
            <person name="Burke J.M."/>
            <person name="Salse J."/>
            <person name="Munos S."/>
            <person name="Vincourt P."/>
            <person name="Rieseberg L.H."/>
            <person name="Langlade N.B."/>
        </authorList>
    </citation>
    <scope>NUCLEOTIDE SEQUENCE</scope>
    <source>
        <tissue evidence="1">Leaves</tissue>
    </source>
</reference>
<sequence length="61" mass="7391">MEFASWSHMNHTYTESLKIWIENAFNVRTDDVYFVRKCTLVIAFCTTANFRLNFVYNRFVK</sequence>
<dbReference type="EMBL" id="MNCJ02000323">
    <property type="protein sequence ID" value="KAF5797086.1"/>
    <property type="molecule type" value="Genomic_DNA"/>
</dbReference>
<dbReference type="Gramene" id="mRNA:HanXRQr2_Chr08g0359531">
    <property type="protein sequence ID" value="mRNA:HanXRQr2_Chr08g0359531"/>
    <property type="gene ID" value="HanXRQr2_Chr08g0359531"/>
</dbReference>
<reference evidence="1" key="2">
    <citation type="submission" date="2020-06" db="EMBL/GenBank/DDBJ databases">
        <title>Helianthus annuus Genome sequencing and assembly Release 2.</title>
        <authorList>
            <person name="Gouzy J."/>
            <person name="Langlade N."/>
            <person name="Munos S."/>
        </authorList>
    </citation>
    <scope>NUCLEOTIDE SEQUENCE</scope>
    <source>
        <tissue evidence="1">Leaves</tissue>
    </source>
</reference>